<keyword evidence="3" id="KW-1185">Reference proteome</keyword>
<comment type="caution">
    <text evidence="2">The sequence shown here is derived from an EMBL/GenBank/DDBJ whole genome shotgun (WGS) entry which is preliminary data.</text>
</comment>
<accession>A0ABW2DN05</accession>
<evidence type="ECO:0000313" key="2">
    <source>
        <dbReference type="EMBL" id="MFC6999055.1"/>
    </source>
</evidence>
<evidence type="ECO:0000313" key="3">
    <source>
        <dbReference type="Proteomes" id="UP001596405"/>
    </source>
</evidence>
<dbReference type="Proteomes" id="UP001596405">
    <property type="component" value="Unassembled WGS sequence"/>
</dbReference>
<organism evidence="2 3">
    <name type="scientific">Rufibacter roseus</name>
    <dbReference type="NCBI Taxonomy" id="1567108"/>
    <lineage>
        <taxon>Bacteria</taxon>
        <taxon>Pseudomonadati</taxon>
        <taxon>Bacteroidota</taxon>
        <taxon>Cytophagia</taxon>
        <taxon>Cytophagales</taxon>
        <taxon>Hymenobacteraceae</taxon>
        <taxon>Rufibacter</taxon>
    </lineage>
</organism>
<feature type="chain" id="PRO_5046872259" evidence="1">
    <location>
        <begin position="20"/>
        <end position="175"/>
    </location>
</feature>
<keyword evidence="1" id="KW-0732">Signal</keyword>
<sequence length="175" mass="19721">MAKYLLFGFIFFIAFTCHSQTTDTASNTLPTYRYLLLSKAGTVKRYRIQIGETITYQLKGSKRWQSDLITDIRGTSFFIQHLEIPLARVERVQLQNHTGGRKLAAWTKGLLQGAGGLFVLIGGINFFYYSEDRSDGLQTMGAAAATYALGSGIGRFRKGNYKIGDTWMLKVMEMY</sequence>
<gene>
    <name evidence="2" type="ORF">ACFQHR_15555</name>
</gene>
<evidence type="ECO:0000256" key="1">
    <source>
        <dbReference type="SAM" id="SignalP"/>
    </source>
</evidence>
<reference evidence="3" key="1">
    <citation type="journal article" date="2019" name="Int. J. Syst. Evol. Microbiol.">
        <title>The Global Catalogue of Microorganisms (GCM) 10K type strain sequencing project: providing services to taxonomists for standard genome sequencing and annotation.</title>
        <authorList>
            <consortium name="The Broad Institute Genomics Platform"/>
            <consortium name="The Broad Institute Genome Sequencing Center for Infectious Disease"/>
            <person name="Wu L."/>
            <person name="Ma J."/>
        </authorList>
    </citation>
    <scope>NUCLEOTIDE SEQUENCE [LARGE SCALE GENOMIC DNA]</scope>
    <source>
        <strain evidence="3">CGMCC 4.7393</strain>
    </source>
</reference>
<protein>
    <submittedName>
        <fullName evidence="2">Uncharacterized protein</fullName>
    </submittedName>
</protein>
<name>A0ABW2DN05_9BACT</name>
<dbReference type="RefSeq" id="WP_066618142.1">
    <property type="nucleotide sequence ID" value="NZ_JBHSYQ010000010.1"/>
</dbReference>
<proteinExistence type="predicted"/>
<feature type="signal peptide" evidence="1">
    <location>
        <begin position="1"/>
        <end position="19"/>
    </location>
</feature>
<dbReference type="EMBL" id="JBHSYQ010000010">
    <property type="protein sequence ID" value="MFC6999055.1"/>
    <property type="molecule type" value="Genomic_DNA"/>
</dbReference>